<feature type="chain" id="PRO_5035517861" description="ComG operon protein 3" evidence="11">
    <location>
        <begin position="8"/>
        <end position="105"/>
    </location>
</feature>
<dbReference type="EMBL" id="CP022315">
    <property type="protein sequence ID" value="ASK63206.1"/>
    <property type="molecule type" value="Genomic_DNA"/>
</dbReference>
<proteinExistence type="inferred from homology"/>
<keyword evidence="13" id="KW-1185">Reference proteome</keyword>
<keyword evidence="4 11" id="KW-0488">Methylation</keyword>
<dbReference type="PIRSF" id="PIRSF029928">
    <property type="entry name" value="Late_competence_ComGC"/>
    <property type="match status" value="1"/>
</dbReference>
<comment type="function">
    <text evidence="10">Required for transformation and DNA binding.</text>
</comment>
<feature type="transmembrane region" description="Helical" evidence="10">
    <location>
        <begin position="7"/>
        <end position="28"/>
    </location>
</feature>
<dbReference type="PROSITE" id="PS00409">
    <property type="entry name" value="PROKAR_NTER_METHYL"/>
    <property type="match status" value="1"/>
</dbReference>
<evidence type="ECO:0000256" key="9">
    <source>
        <dbReference type="ARBA" id="ARBA00043982"/>
    </source>
</evidence>
<comment type="similarity">
    <text evidence="9 10">Belongs to the ComGC family.</text>
</comment>
<dbReference type="GO" id="GO:0009986">
    <property type="term" value="C:cell surface"/>
    <property type="evidence" value="ECO:0007669"/>
    <property type="project" value="UniProtKB-SubCell"/>
</dbReference>
<evidence type="ECO:0000313" key="12">
    <source>
        <dbReference type="EMBL" id="ASK63206.1"/>
    </source>
</evidence>
<evidence type="ECO:0000256" key="10">
    <source>
        <dbReference type="PIRNR" id="PIRNR029928"/>
    </source>
</evidence>
<dbReference type="OrthoDB" id="1798043at2"/>
<gene>
    <name evidence="12" type="ORF">CFK37_14140</name>
</gene>
<evidence type="ECO:0000256" key="4">
    <source>
        <dbReference type="ARBA" id="ARBA00022481"/>
    </source>
</evidence>
<dbReference type="GO" id="GO:0015627">
    <property type="term" value="C:type II protein secretion system complex"/>
    <property type="evidence" value="ECO:0007669"/>
    <property type="project" value="InterPro"/>
</dbReference>
<organism evidence="12 13">
    <name type="scientific">Virgibacillus phasianinus</name>
    <dbReference type="NCBI Taxonomy" id="2017483"/>
    <lineage>
        <taxon>Bacteria</taxon>
        <taxon>Bacillati</taxon>
        <taxon>Bacillota</taxon>
        <taxon>Bacilli</taxon>
        <taxon>Bacillales</taxon>
        <taxon>Bacillaceae</taxon>
        <taxon>Virgibacillus</taxon>
    </lineage>
</organism>
<dbReference type="PRINTS" id="PR00813">
    <property type="entry name" value="BCTERIALGSPG"/>
</dbReference>
<name>A0A220U5M3_9BACI</name>
<feature type="propeptide" id="PRO_5035517862" evidence="11">
    <location>
        <begin position="1"/>
        <end position="7"/>
    </location>
</feature>
<feature type="modified residue" description="N-methylphenylalanine" evidence="11">
    <location>
        <position position="8"/>
    </location>
</feature>
<keyword evidence="8 10" id="KW-0178">Competence</keyword>
<accession>A0A220U5M3</accession>
<dbReference type="InterPro" id="IPR012902">
    <property type="entry name" value="N_methyl_site"/>
</dbReference>
<comment type="subcellular location">
    <subcellularLocation>
        <location evidence="1">Cell membrane</location>
        <topology evidence="1">Single-pass membrane protein</topology>
    </subcellularLocation>
    <subcellularLocation>
        <location evidence="2">Cell surface</location>
    </subcellularLocation>
</comment>
<dbReference type="PANTHER" id="PTHR30093">
    <property type="entry name" value="GENERAL SECRETION PATHWAY PROTEIN G"/>
    <property type="match status" value="1"/>
</dbReference>
<evidence type="ECO:0000256" key="1">
    <source>
        <dbReference type="ARBA" id="ARBA00004162"/>
    </source>
</evidence>
<dbReference type="NCBIfam" id="TIGR02532">
    <property type="entry name" value="IV_pilin_GFxxxE"/>
    <property type="match status" value="1"/>
</dbReference>
<keyword evidence="6 10" id="KW-1133">Transmembrane helix</keyword>
<dbReference type="NCBIfam" id="NF040999">
    <property type="entry name" value="pilin_ComGC"/>
    <property type="match status" value="1"/>
</dbReference>
<keyword evidence="10" id="KW-0813">Transport</keyword>
<evidence type="ECO:0000313" key="13">
    <source>
        <dbReference type="Proteomes" id="UP000198312"/>
    </source>
</evidence>
<dbReference type="AlphaFoldDB" id="A0A220U5M3"/>
<sequence length="105" mass="11528">MLRNQKGFTLIEMLIVLMIISVLIILIVPNLSEKSKDVYTKGCGALVAVVQTQVDSYYLDKGSYPATLATLEEAKYIKENQKTCSNKKALNYAINADGVGIVTEP</sequence>
<evidence type="ECO:0000256" key="3">
    <source>
        <dbReference type="ARBA" id="ARBA00022475"/>
    </source>
</evidence>
<dbReference type="GO" id="GO:0005886">
    <property type="term" value="C:plasma membrane"/>
    <property type="evidence" value="ECO:0007669"/>
    <property type="project" value="UniProtKB-SubCell"/>
</dbReference>
<evidence type="ECO:0000256" key="8">
    <source>
        <dbReference type="ARBA" id="ARBA00023287"/>
    </source>
</evidence>
<reference evidence="12 13" key="1">
    <citation type="submission" date="2017-07" db="EMBL/GenBank/DDBJ databases">
        <title>Virgibacillus sp. LM2416.</title>
        <authorList>
            <person name="Tak E.J."/>
            <person name="Bae J.-W."/>
        </authorList>
    </citation>
    <scope>NUCLEOTIDE SEQUENCE [LARGE SCALE GENOMIC DNA]</scope>
    <source>
        <strain evidence="12 13">LM2416</strain>
    </source>
</reference>
<dbReference type="InterPro" id="IPR016940">
    <property type="entry name" value="ComGC"/>
</dbReference>
<evidence type="ECO:0000256" key="5">
    <source>
        <dbReference type="ARBA" id="ARBA00022692"/>
    </source>
</evidence>
<evidence type="ECO:0000256" key="2">
    <source>
        <dbReference type="ARBA" id="ARBA00004241"/>
    </source>
</evidence>
<dbReference type="GO" id="GO:0015628">
    <property type="term" value="P:protein secretion by the type II secretion system"/>
    <property type="evidence" value="ECO:0007669"/>
    <property type="project" value="InterPro"/>
</dbReference>
<protein>
    <recommendedName>
        <fullName evidence="10">ComG operon protein 3</fullName>
    </recommendedName>
</protein>
<dbReference type="Gene3D" id="3.30.700.10">
    <property type="entry name" value="Glycoprotein, Type 4 Pilin"/>
    <property type="match status" value="1"/>
</dbReference>
<keyword evidence="5 10" id="KW-0812">Transmembrane</keyword>
<keyword evidence="7 10" id="KW-0472">Membrane</keyword>
<dbReference type="Pfam" id="PF07963">
    <property type="entry name" value="N_methyl"/>
    <property type="match status" value="1"/>
</dbReference>
<dbReference type="InterPro" id="IPR000983">
    <property type="entry name" value="Bac_GSPG_pilin"/>
</dbReference>
<dbReference type="GO" id="GO:0030420">
    <property type="term" value="P:establishment of competence for transformation"/>
    <property type="evidence" value="ECO:0007669"/>
    <property type="project" value="UniProtKB-UniRule"/>
</dbReference>
<evidence type="ECO:0000256" key="6">
    <source>
        <dbReference type="ARBA" id="ARBA00022989"/>
    </source>
</evidence>
<comment type="subunit">
    <text evidence="10">Homodimer.</text>
</comment>
<dbReference type="InterPro" id="IPR045584">
    <property type="entry name" value="Pilin-like"/>
</dbReference>
<dbReference type="KEGG" id="vil:CFK37_14140"/>
<dbReference type="Proteomes" id="UP000198312">
    <property type="component" value="Chromosome"/>
</dbReference>
<evidence type="ECO:0000256" key="7">
    <source>
        <dbReference type="ARBA" id="ARBA00023136"/>
    </source>
</evidence>
<keyword evidence="3 10" id="KW-1003">Cell membrane</keyword>
<evidence type="ECO:0000256" key="11">
    <source>
        <dbReference type="PIRSR" id="PIRSR029928-50"/>
    </source>
</evidence>
<dbReference type="RefSeq" id="WP_089062465.1">
    <property type="nucleotide sequence ID" value="NZ_CP022315.1"/>
</dbReference>
<dbReference type="SUPFAM" id="SSF54523">
    <property type="entry name" value="Pili subunits"/>
    <property type="match status" value="1"/>
</dbReference>
<dbReference type="PANTHER" id="PTHR30093:SF2">
    <property type="entry name" value="TYPE II SECRETION SYSTEM PROTEIN H"/>
    <property type="match status" value="1"/>
</dbReference>